<name>A0ABM8UY52_9BACT</name>
<protein>
    <submittedName>
        <fullName evidence="1">Uncharacterized protein</fullName>
    </submittedName>
</protein>
<accession>A0ABM8UY52</accession>
<keyword evidence="2" id="KW-1185">Reference proteome</keyword>
<gene>
    <name evidence="1" type="ORF">DYBT9623_05290</name>
</gene>
<proteinExistence type="predicted"/>
<evidence type="ECO:0000313" key="2">
    <source>
        <dbReference type="Proteomes" id="UP000679725"/>
    </source>
</evidence>
<organism evidence="1 2">
    <name type="scientific">Dyadobacter linearis</name>
    <dbReference type="NCBI Taxonomy" id="2823330"/>
    <lineage>
        <taxon>Bacteria</taxon>
        <taxon>Pseudomonadati</taxon>
        <taxon>Bacteroidota</taxon>
        <taxon>Cytophagia</taxon>
        <taxon>Cytophagales</taxon>
        <taxon>Spirosomataceae</taxon>
        <taxon>Dyadobacter</taxon>
    </lineage>
</organism>
<dbReference type="EMBL" id="CAJRAU010000012">
    <property type="protein sequence ID" value="CAG5074603.1"/>
    <property type="molecule type" value="Genomic_DNA"/>
</dbReference>
<evidence type="ECO:0000313" key="1">
    <source>
        <dbReference type="EMBL" id="CAG5074603.1"/>
    </source>
</evidence>
<dbReference type="Proteomes" id="UP000679725">
    <property type="component" value="Unassembled WGS sequence"/>
</dbReference>
<comment type="caution">
    <text evidence="1">The sequence shown here is derived from an EMBL/GenBank/DDBJ whole genome shotgun (WGS) entry which is preliminary data.</text>
</comment>
<sequence length="29" mass="3188">MAGISLELYSALTPIYVVFPTTKDENEKG</sequence>
<reference evidence="1 2" key="1">
    <citation type="submission" date="2021-04" db="EMBL/GenBank/DDBJ databases">
        <authorList>
            <person name="Rodrigo-Torres L."/>
            <person name="Arahal R. D."/>
            <person name="Lucena T."/>
        </authorList>
    </citation>
    <scope>NUCLEOTIDE SEQUENCE [LARGE SCALE GENOMIC DNA]</scope>
    <source>
        <strain evidence="1 2">CECT 9623</strain>
    </source>
</reference>